<protein>
    <submittedName>
        <fullName evidence="8">RNA polymerase sigma factor (Sigma-70 family)</fullName>
    </submittedName>
</protein>
<accession>A0ABU0E220</accession>
<feature type="transmembrane region" description="Helical" evidence="5">
    <location>
        <begin position="245"/>
        <end position="263"/>
    </location>
</feature>
<dbReference type="InterPro" id="IPR013249">
    <property type="entry name" value="RNA_pol_sigma70_r4_t2"/>
</dbReference>
<evidence type="ECO:0000256" key="1">
    <source>
        <dbReference type="ARBA" id="ARBA00010641"/>
    </source>
</evidence>
<dbReference type="RefSeq" id="WP_307407227.1">
    <property type="nucleotide sequence ID" value="NZ_JAUSUR010000002.1"/>
</dbReference>
<feature type="domain" description="RNA polymerase sigma-70 region 2" evidence="6">
    <location>
        <begin position="24"/>
        <end position="91"/>
    </location>
</feature>
<dbReference type="InterPro" id="IPR039425">
    <property type="entry name" value="RNA_pol_sigma-70-like"/>
</dbReference>
<dbReference type="EMBL" id="JAUSUR010000002">
    <property type="protein sequence ID" value="MDQ0360942.1"/>
    <property type="molecule type" value="Genomic_DNA"/>
</dbReference>
<dbReference type="Pfam" id="PF04542">
    <property type="entry name" value="Sigma70_r2"/>
    <property type="match status" value="1"/>
</dbReference>
<dbReference type="InterPro" id="IPR007627">
    <property type="entry name" value="RNA_pol_sigma70_r2"/>
</dbReference>
<dbReference type="PANTHER" id="PTHR43133">
    <property type="entry name" value="RNA POLYMERASE ECF-TYPE SIGMA FACTO"/>
    <property type="match status" value="1"/>
</dbReference>
<proteinExistence type="inferred from homology"/>
<dbReference type="InterPro" id="IPR014284">
    <property type="entry name" value="RNA_pol_sigma-70_dom"/>
</dbReference>
<evidence type="ECO:0000313" key="8">
    <source>
        <dbReference type="EMBL" id="MDQ0360942.1"/>
    </source>
</evidence>
<keyword evidence="4" id="KW-0804">Transcription</keyword>
<dbReference type="Pfam" id="PF08281">
    <property type="entry name" value="Sigma70_r4_2"/>
    <property type="match status" value="1"/>
</dbReference>
<keyword evidence="5" id="KW-0472">Membrane</keyword>
<dbReference type="SUPFAM" id="SSF88946">
    <property type="entry name" value="Sigma2 domain of RNA polymerase sigma factors"/>
    <property type="match status" value="1"/>
</dbReference>
<dbReference type="InterPro" id="IPR013324">
    <property type="entry name" value="RNA_pol_sigma_r3/r4-like"/>
</dbReference>
<dbReference type="Proteomes" id="UP001230220">
    <property type="component" value="Unassembled WGS sequence"/>
</dbReference>
<gene>
    <name evidence="8" type="ORF">J2S15_001687</name>
</gene>
<evidence type="ECO:0000256" key="4">
    <source>
        <dbReference type="ARBA" id="ARBA00023163"/>
    </source>
</evidence>
<sequence length="447" mass="52912">MDKKEQLTQIVKEVQKDKGQFELLYSQIISRVYYWSFTIVGNEAEAKDVTQEVMIRIYNKLDTLKNPENFTAWMYRLVRNCSLNHLRKSKRLEKEFLFDEETGENTEYLIKENRNEYIPHELYSLNETKHLIKAFIGKLPRRQREVITLYYLEEYKIDEIAEILNYNSGSIRSRLHAGRKNLETLIMKYEEKNNTKIYTLALLPLLKIVLDEQRKELFLKQDLCFDEENYLTNNRMNLKKVANTTVIKVISLVVSSFVLFAYINANFSSNTNLYDVKEDTFVNDINMLKKIQGNPDVESIIYSSFPTKTSVEVSITLKESKKNRDIKIMFNEKEIAYEKQNSEIILQAKSNGLYTIVIDGNKTVFEISTINEYALELVEVYNYKEYIKLNIDDELSQMDFKKSYIEYQDEVYKIDKNLIIHGEFRGELVIMIFNIDGQFIEYFVTIN</sequence>
<keyword evidence="2" id="KW-0805">Transcription regulation</keyword>
<evidence type="ECO:0000259" key="7">
    <source>
        <dbReference type="Pfam" id="PF08281"/>
    </source>
</evidence>
<dbReference type="CDD" id="cd06171">
    <property type="entry name" value="Sigma70_r4"/>
    <property type="match status" value="1"/>
</dbReference>
<dbReference type="SUPFAM" id="SSF88659">
    <property type="entry name" value="Sigma3 and sigma4 domains of RNA polymerase sigma factors"/>
    <property type="match status" value="1"/>
</dbReference>
<evidence type="ECO:0000313" key="9">
    <source>
        <dbReference type="Proteomes" id="UP001230220"/>
    </source>
</evidence>
<dbReference type="NCBIfam" id="TIGR02937">
    <property type="entry name" value="sigma70-ECF"/>
    <property type="match status" value="1"/>
</dbReference>
<keyword evidence="9" id="KW-1185">Reference proteome</keyword>
<keyword evidence="5" id="KW-0812">Transmembrane</keyword>
<organism evidence="8 9">
    <name type="scientific">Breznakia pachnodae</name>
    <dbReference type="NCBI Taxonomy" id="265178"/>
    <lineage>
        <taxon>Bacteria</taxon>
        <taxon>Bacillati</taxon>
        <taxon>Bacillota</taxon>
        <taxon>Erysipelotrichia</taxon>
        <taxon>Erysipelotrichales</taxon>
        <taxon>Erysipelotrichaceae</taxon>
        <taxon>Breznakia</taxon>
    </lineage>
</organism>
<dbReference type="Gene3D" id="1.10.1740.10">
    <property type="match status" value="1"/>
</dbReference>
<evidence type="ECO:0000259" key="6">
    <source>
        <dbReference type="Pfam" id="PF04542"/>
    </source>
</evidence>
<name>A0ABU0E220_9FIRM</name>
<evidence type="ECO:0000256" key="2">
    <source>
        <dbReference type="ARBA" id="ARBA00023015"/>
    </source>
</evidence>
<comment type="caution">
    <text evidence="8">The sequence shown here is derived from an EMBL/GenBank/DDBJ whole genome shotgun (WGS) entry which is preliminary data.</text>
</comment>
<keyword evidence="3" id="KW-0731">Sigma factor</keyword>
<evidence type="ECO:0000256" key="3">
    <source>
        <dbReference type="ARBA" id="ARBA00023082"/>
    </source>
</evidence>
<evidence type="ECO:0000256" key="5">
    <source>
        <dbReference type="SAM" id="Phobius"/>
    </source>
</evidence>
<feature type="domain" description="RNA polymerase sigma factor 70 region 4 type 2" evidence="7">
    <location>
        <begin position="132"/>
        <end position="182"/>
    </location>
</feature>
<dbReference type="Gene3D" id="1.10.10.10">
    <property type="entry name" value="Winged helix-like DNA-binding domain superfamily/Winged helix DNA-binding domain"/>
    <property type="match status" value="1"/>
</dbReference>
<comment type="similarity">
    <text evidence="1">Belongs to the sigma-70 factor family. ECF subfamily.</text>
</comment>
<dbReference type="InterPro" id="IPR036388">
    <property type="entry name" value="WH-like_DNA-bd_sf"/>
</dbReference>
<keyword evidence="5" id="KW-1133">Transmembrane helix</keyword>
<dbReference type="InterPro" id="IPR013325">
    <property type="entry name" value="RNA_pol_sigma_r2"/>
</dbReference>
<dbReference type="PANTHER" id="PTHR43133:SF46">
    <property type="entry name" value="RNA POLYMERASE SIGMA-70 FACTOR ECF SUBFAMILY"/>
    <property type="match status" value="1"/>
</dbReference>
<reference evidence="8 9" key="1">
    <citation type="submission" date="2023-07" db="EMBL/GenBank/DDBJ databases">
        <title>Genomic Encyclopedia of Type Strains, Phase IV (KMG-IV): sequencing the most valuable type-strain genomes for metagenomic binning, comparative biology and taxonomic classification.</title>
        <authorList>
            <person name="Goeker M."/>
        </authorList>
    </citation>
    <scope>NUCLEOTIDE SEQUENCE [LARGE SCALE GENOMIC DNA]</scope>
    <source>
        <strain evidence="8 9">DSM 16784</strain>
    </source>
</reference>